<proteinExistence type="predicted"/>
<sequence>MSARYRTRRLTVGTAFLALAAGGVAACDDAPDNTVQEQHRFYCTTADGTVVDEDHCDDSDHVSGGGGFVGLFFISHSTSYPAGLAPGAKVPPGGRSFPYNDKATRSSWGLPSTGKIGNGSTTKVNVVGKGGAPVSGGGAKAGG</sequence>
<dbReference type="PROSITE" id="PS51257">
    <property type="entry name" value="PROKAR_LIPOPROTEIN"/>
    <property type="match status" value="1"/>
</dbReference>
<evidence type="ECO:0000313" key="3">
    <source>
        <dbReference type="EMBL" id="TDB99601.1"/>
    </source>
</evidence>
<feature type="signal peptide" evidence="2">
    <location>
        <begin position="1"/>
        <end position="26"/>
    </location>
</feature>
<gene>
    <name evidence="3" type="ORF">E1091_06545</name>
</gene>
<evidence type="ECO:0000256" key="2">
    <source>
        <dbReference type="SAM" id="SignalP"/>
    </source>
</evidence>
<accession>A0ABY2DLA1</accession>
<feature type="region of interest" description="Disordered" evidence="1">
    <location>
        <begin position="84"/>
        <end position="143"/>
    </location>
</feature>
<comment type="caution">
    <text evidence="3">The sequence shown here is derived from an EMBL/GenBank/DDBJ whole genome shotgun (WGS) entry which is preliminary data.</text>
</comment>
<feature type="compositionally biased region" description="Gly residues" evidence="1">
    <location>
        <begin position="128"/>
        <end position="143"/>
    </location>
</feature>
<dbReference type="EMBL" id="SMKE01000157">
    <property type="protein sequence ID" value="TDB99601.1"/>
    <property type="molecule type" value="Genomic_DNA"/>
</dbReference>
<reference evidence="3 4" key="1">
    <citation type="submission" date="2019-02" db="EMBL/GenBank/DDBJ databases">
        <title>Draft genome sequences of novel Actinobacteria.</title>
        <authorList>
            <person name="Sahin N."/>
            <person name="Ay H."/>
            <person name="Saygin H."/>
        </authorList>
    </citation>
    <scope>NUCLEOTIDE SEQUENCE [LARGE SCALE GENOMIC DNA]</scope>
    <source>
        <strain evidence="3 4">JCM 30529</strain>
    </source>
</reference>
<evidence type="ECO:0000313" key="4">
    <source>
        <dbReference type="Proteomes" id="UP000295626"/>
    </source>
</evidence>
<feature type="chain" id="PRO_5045385136" description="Lipoprotein" evidence="2">
    <location>
        <begin position="27"/>
        <end position="143"/>
    </location>
</feature>
<keyword evidence="2" id="KW-0732">Signal</keyword>
<protein>
    <recommendedName>
        <fullName evidence="5">Lipoprotein</fullName>
    </recommendedName>
</protein>
<organism evidence="3 4">
    <name type="scientific">Micromonospora fluostatini</name>
    <dbReference type="NCBI Taxonomy" id="1629071"/>
    <lineage>
        <taxon>Bacteria</taxon>
        <taxon>Bacillati</taxon>
        <taxon>Actinomycetota</taxon>
        <taxon>Actinomycetes</taxon>
        <taxon>Micromonosporales</taxon>
        <taxon>Micromonosporaceae</taxon>
        <taxon>Micromonospora</taxon>
    </lineage>
</organism>
<dbReference type="Proteomes" id="UP000295626">
    <property type="component" value="Unassembled WGS sequence"/>
</dbReference>
<evidence type="ECO:0000256" key="1">
    <source>
        <dbReference type="SAM" id="MobiDB-lite"/>
    </source>
</evidence>
<keyword evidence="4" id="KW-1185">Reference proteome</keyword>
<evidence type="ECO:0008006" key="5">
    <source>
        <dbReference type="Google" id="ProtNLM"/>
    </source>
</evidence>
<name>A0ABY2DLA1_9ACTN</name>